<feature type="transmembrane region" description="Helical" evidence="2">
    <location>
        <begin position="243"/>
        <end position="265"/>
    </location>
</feature>
<name>A0A1L7RMI2_9ACTO</name>
<keyword evidence="2" id="KW-0812">Transmembrane</keyword>
<reference evidence="3" key="1">
    <citation type="submission" date="2014-07" db="EMBL/GenBank/DDBJ databases">
        <authorList>
            <person name="Zhang J.E."/>
            <person name="Yang H."/>
            <person name="Guo J."/>
            <person name="Deng Z."/>
            <person name="Luo H."/>
            <person name="Luo M."/>
            <person name="Zhao B."/>
        </authorList>
    </citation>
    <scope>NUCLEOTIDE SEQUENCE</scope>
    <source>
        <strain evidence="3">AM4</strain>
    </source>
</reference>
<feature type="transmembrane region" description="Helical" evidence="2">
    <location>
        <begin position="277"/>
        <end position="299"/>
    </location>
</feature>
<keyword evidence="2" id="KW-0472">Membrane</keyword>
<feature type="region of interest" description="Disordered" evidence="1">
    <location>
        <begin position="1"/>
        <end position="30"/>
    </location>
</feature>
<gene>
    <name evidence="3" type="ORF">AAM4_1010</name>
</gene>
<dbReference type="EMBL" id="LK995485">
    <property type="protein sequence ID" value="CED90842.1"/>
    <property type="molecule type" value="Genomic_DNA"/>
</dbReference>
<organism evidence="3">
    <name type="scientific">Actinomyces succiniciruminis</name>
    <dbReference type="NCBI Taxonomy" id="1522002"/>
    <lineage>
        <taxon>Bacteria</taxon>
        <taxon>Bacillati</taxon>
        <taxon>Actinomycetota</taxon>
        <taxon>Actinomycetes</taxon>
        <taxon>Actinomycetales</taxon>
        <taxon>Actinomycetaceae</taxon>
        <taxon>Actinomyces</taxon>
    </lineage>
</organism>
<feature type="transmembrane region" description="Helical" evidence="2">
    <location>
        <begin position="37"/>
        <end position="58"/>
    </location>
</feature>
<feature type="transmembrane region" description="Helical" evidence="2">
    <location>
        <begin position="70"/>
        <end position="92"/>
    </location>
</feature>
<sequence length="429" mass="46084">MSASPCSLTPDPQGELSISPGAASTGSPESLVRRPDAMTYVGGALITLAGVAVAVAGVRTDLESDEPIRSIWLGGVVGMALLLICSGLTMVARRTVFDADGIHSRGLIRHVDLPWPDTRTAFVVDVGTHSHDQGNDRHSARRRREVTLTVHVLAPGRSATLAMPRILSAPAREEPALRARLEADLDEIWAWALDRGYAREWDQGGYVPGPGPRTSAYGGSAADQTLLAREPLVLKQRPDGRTAAFITASIGFMLVGGLVLVRALQAVDDLASDGAESMAIVLACVYLGVGAAFLIGEWVRLRSRLTVSRDGLEWTGVWGAQHLAWPPSRTCVFVQSRRTSGRTTATVCVLAPDRTAMAVPGLTWRSKHDRRALLPAATAAQSIWQWGSSRGVARDDGVYRAAVDAELERDRADAALRIDYLLSHPQETR</sequence>
<evidence type="ECO:0000256" key="1">
    <source>
        <dbReference type="SAM" id="MobiDB-lite"/>
    </source>
</evidence>
<proteinExistence type="predicted"/>
<protein>
    <submittedName>
        <fullName evidence="3">Uncharacterized protein</fullName>
    </submittedName>
</protein>
<accession>A0A1L7RMI2</accession>
<keyword evidence="2" id="KW-1133">Transmembrane helix</keyword>
<evidence type="ECO:0000313" key="3">
    <source>
        <dbReference type="EMBL" id="CED90842.1"/>
    </source>
</evidence>
<dbReference type="AlphaFoldDB" id="A0A1L7RMI2"/>
<evidence type="ECO:0000256" key="2">
    <source>
        <dbReference type="SAM" id="Phobius"/>
    </source>
</evidence>